<feature type="compositionally biased region" description="Polar residues" evidence="1">
    <location>
        <begin position="49"/>
        <end position="62"/>
    </location>
</feature>
<feature type="compositionally biased region" description="Pro residues" evidence="1">
    <location>
        <begin position="26"/>
        <end position="43"/>
    </location>
</feature>
<evidence type="ECO:0000313" key="2">
    <source>
        <dbReference type="EMBL" id="MCI74089.1"/>
    </source>
</evidence>
<protein>
    <submittedName>
        <fullName evidence="2">Uncharacterized protein</fullName>
    </submittedName>
</protein>
<accession>A0A392UKC6</accession>
<dbReference type="AlphaFoldDB" id="A0A392UKC6"/>
<feature type="region of interest" description="Disordered" evidence="1">
    <location>
        <begin position="23"/>
        <end position="62"/>
    </location>
</feature>
<evidence type="ECO:0000256" key="1">
    <source>
        <dbReference type="SAM" id="MobiDB-lite"/>
    </source>
</evidence>
<sequence>MFTPFIFYHFHLFFPSTILNLSLPSPSRPSPPHPPQPPPPPTNQSPNQNFLSTSGDAATIRT</sequence>
<keyword evidence="3" id="KW-1185">Reference proteome</keyword>
<feature type="non-terminal residue" evidence="2">
    <location>
        <position position="62"/>
    </location>
</feature>
<evidence type="ECO:0000313" key="3">
    <source>
        <dbReference type="Proteomes" id="UP000265520"/>
    </source>
</evidence>
<organism evidence="2 3">
    <name type="scientific">Trifolium medium</name>
    <dbReference type="NCBI Taxonomy" id="97028"/>
    <lineage>
        <taxon>Eukaryota</taxon>
        <taxon>Viridiplantae</taxon>
        <taxon>Streptophyta</taxon>
        <taxon>Embryophyta</taxon>
        <taxon>Tracheophyta</taxon>
        <taxon>Spermatophyta</taxon>
        <taxon>Magnoliopsida</taxon>
        <taxon>eudicotyledons</taxon>
        <taxon>Gunneridae</taxon>
        <taxon>Pentapetalae</taxon>
        <taxon>rosids</taxon>
        <taxon>fabids</taxon>
        <taxon>Fabales</taxon>
        <taxon>Fabaceae</taxon>
        <taxon>Papilionoideae</taxon>
        <taxon>50 kb inversion clade</taxon>
        <taxon>NPAAA clade</taxon>
        <taxon>Hologalegina</taxon>
        <taxon>IRL clade</taxon>
        <taxon>Trifolieae</taxon>
        <taxon>Trifolium</taxon>
    </lineage>
</organism>
<dbReference type="Proteomes" id="UP000265520">
    <property type="component" value="Unassembled WGS sequence"/>
</dbReference>
<comment type="caution">
    <text evidence="2">The sequence shown here is derived from an EMBL/GenBank/DDBJ whole genome shotgun (WGS) entry which is preliminary data.</text>
</comment>
<dbReference type="EMBL" id="LXQA010853173">
    <property type="protein sequence ID" value="MCI74089.1"/>
    <property type="molecule type" value="Genomic_DNA"/>
</dbReference>
<name>A0A392UKC6_9FABA</name>
<reference evidence="2 3" key="1">
    <citation type="journal article" date="2018" name="Front. Plant Sci.">
        <title>Red Clover (Trifolium pratense) and Zigzag Clover (T. medium) - A Picture of Genomic Similarities and Differences.</title>
        <authorList>
            <person name="Dluhosova J."/>
            <person name="Istvanek J."/>
            <person name="Nedelnik J."/>
            <person name="Repkova J."/>
        </authorList>
    </citation>
    <scope>NUCLEOTIDE SEQUENCE [LARGE SCALE GENOMIC DNA]</scope>
    <source>
        <strain evidence="3">cv. 10/8</strain>
        <tissue evidence="2">Leaf</tissue>
    </source>
</reference>
<proteinExistence type="predicted"/>